<gene>
    <name evidence="2" type="ORF">ENT82_04080</name>
    <name evidence="1" type="ORF">ENU43_07580</name>
</gene>
<sequence>MTAGWRFRIPNMYKPLFYLEAKDGREVRISLWVEDDTPCFSYEEHGEPPFVPSGSEPNYHGGNGIEVNAVKHLKTGIIALTATEY</sequence>
<evidence type="ECO:0000313" key="1">
    <source>
        <dbReference type="EMBL" id="HGL41503.1"/>
    </source>
</evidence>
<name>A0A7C4I103_CALS0</name>
<comment type="caution">
    <text evidence="2">The sequence shown here is derived from an EMBL/GenBank/DDBJ whole genome shotgun (WGS) entry which is preliminary data.</text>
</comment>
<protein>
    <submittedName>
        <fullName evidence="2">Uncharacterized protein</fullName>
    </submittedName>
</protein>
<dbReference type="EMBL" id="DTCM01000088">
    <property type="protein sequence ID" value="HGL41503.1"/>
    <property type="molecule type" value="Genomic_DNA"/>
</dbReference>
<dbReference type="EMBL" id="DTAD01000039">
    <property type="protein sequence ID" value="HGN90290.1"/>
    <property type="molecule type" value="Genomic_DNA"/>
</dbReference>
<reference evidence="2" key="1">
    <citation type="journal article" date="2020" name="mSystems">
        <title>Genome- and Community-Level Interaction Insights into Carbon Utilization and Element Cycling Functions of Hydrothermarchaeota in Hydrothermal Sediment.</title>
        <authorList>
            <person name="Zhou Z."/>
            <person name="Liu Y."/>
            <person name="Xu W."/>
            <person name="Pan J."/>
            <person name="Luo Z.H."/>
            <person name="Li M."/>
        </authorList>
    </citation>
    <scope>NUCLEOTIDE SEQUENCE [LARGE SCALE GENOMIC DNA]</scope>
    <source>
        <strain evidence="2">SpSt-613</strain>
        <strain evidence="1">SpSt-669</strain>
    </source>
</reference>
<proteinExistence type="predicted"/>
<accession>A0A7C4I103</accession>
<evidence type="ECO:0000313" key="2">
    <source>
        <dbReference type="EMBL" id="HGN90290.1"/>
    </source>
</evidence>
<organism evidence="2">
    <name type="scientific">Caldiarchaeum subterraneum</name>
    <dbReference type="NCBI Taxonomy" id="311458"/>
    <lineage>
        <taxon>Archaea</taxon>
        <taxon>Nitrososphaerota</taxon>
        <taxon>Candidatus Caldarchaeales</taxon>
        <taxon>Candidatus Caldarchaeaceae</taxon>
        <taxon>Candidatus Caldarchaeum</taxon>
    </lineage>
</organism>
<dbReference type="AlphaFoldDB" id="A0A7C4I103"/>